<dbReference type="Proteomes" id="UP000294933">
    <property type="component" value="Unassembled WGS sequence"/>
</dbReference>
<dbReference type="AlphaFoldDB" id="A0A4Y7PE36"/>
<dbReference type="InterPro" id="IPR041539">
    <property type="entry name" value="CxC5"/>
</dbReference>
<name>A0A4Y7PE36_9AGAM</name>
<feature type="region of interest" description="Disordered" evidence="1">
    <location>
        <begin position="1"/>
        <end position="56"/>
    </location>
</feature>
<dbReference type="InterPro" id="IPR040898">
    <property type="entry name" value="CxC6"/>
</dbReference>
<feature type="non-terminal residue" evidence="4">
    <location>
        <position position="943"/>
    </location>
</feature>
<feature type="compositionally biased region" description="Low complexity" evidence="1">
    <location>
        <begin position="15"/>
        <end position="48"/>
    </location>
</feature>
<evidence type="ECO:0000313" key="4">
    <source>
        <dbReference type="EMBL" id="TDL13506.1"/>
    </source>
</evidence>
<organism evidence="4 5">
    <name type="scientific">Rickenella mellea</name>
    <dbReference type="NCBI Taxonomy" id="50990"/>
    <lineage>
        <taxon>Eukaryota</taxon>
        <taxon>Fungi</taxon>
        <taxon>Dikarya</taxon>
        <taxon>Basidiomycota</taxon>
        <taxon>Agaricomycotina</taxon>
        <taxon>Agaricomycetes</taxon>
        <taxon>Hymenochaetales</taxon>
        <taxon>Rickenellaceae</taxon>
        <taxon>Rickenella</taxon>
    </lineage>
</organism>
<dbReference type="VEuPathDB" id="FungiDB:BD410DRAFT_876775"/>
<evidence type="ECO:0000313" key="5">
    <source>
        <dbReference type="Proteomes" id="UP000294933"/>
    </source>
</evidence>
<proteinExistence type="predicted"/>
<dbReference type="Pfam" id="PF18721">
    <property type="entry name" value="CxC6"/>
    <property type="match status" value="1"/>
</dbReference>
<feature type="region of interest" description="Disordered" evidence="1">
    <location>
        <begin position="180"/>
        <end position="223"/>
    </location>
</feature>
<evidence type="ECO:0000259" key="2">
    <source>
        <dbReference type="Pfam" id="PF18718"/>
    </source>
</evidence>
<feature type="domain" description="CxC5 like cysteine cluster associated with KDZ" evidence="2">
    <location>
        <begin position="428"/>
        <end position="551"/>
    </location>
</feature>
<evidence type="ECO:0008006" key="6">
    <source>
        <dbReference type="Google" id="ProtNLM"/>
    </source>
</evidence>
<accession>A0A4Y7PE36</accession>
<evidence type="ECO:0000256" key="1">
    <source>
        <dbReference type="SAM" id="MobiDB-lite"/>
    </source>
</evidence>
<reference evidence="4 5" key="1">
    <citation type="submission" date="2018-06" db="EMBL/GenBank/DDBJ databases">
        <title>A transcriptomic atlas of mushroom development highlights an independent origin of complex multicellularity.</title>
        <authorList>
            <consortium name="DOE Joint Genome Institute"/>
            <person name="Krizsan K."/>
            <person name="Almasi E."/>
            <person name="Merenyi Z."/>
            <person name="Sahu N."/>
            <person name="Viragh M."/>
            <person name="Koszo T."/>
            <person name="Mondo S."/>
            <person name="Kiss B."/>
            <person name="Balint B."/>
            <person name="Kues U."/>
            <person name="Barry K."/>
            <person name="Hegedus J.C."/>
            <person name="Henrissat B."/>
            <person name="Johnson J."/>
            <person name="Lipzen A."/>
            <person name="Ohm R."/>
            <person name="Nagy I."/>
            <person name="Pangilinan J."/>
            <person name="Yan J."/>
            <person name="Xiong Y."/>
            <person name="Grigoriev I.V."/>
            <person name="Hibbett D.S."/>
            <person name="Nagy L.G."/>
        </authorList>
    </citation>
    <scope>NUCLEOTIDE SEQUENCE [LARGE SCALE GENOMIC DNA]</scope>
    <source>
        <strain evidence="4 5">SZMC22713</strain>
    </source>
</reference>
<dbReference type="EMBL" id="ML170577">
    <property type="protein sequence ID" value="TDL13506.1"/>
    <property type="molecule type" value="Genomic_DNA"/>
</dbReference>
<feature type="domain" description="CxC6 like cysteine cluster associated with KDZ" evidence="3">
    <location>
        <begin position="657"/>
        <end position="722"/>
    </location>
</feature>
<dbReference type="STRING" id="50990.A0A4Y7PE36"/>
<gene>
    <name evidence="4" type="ORF">BD410DRAFT_876775</name>
</gene>
<sequence length="943" mass="106908">MPTSLTRDTLSVHAPSRSASVSTGPSRSTSISASRSASAAGSRSVSAARTEDGGSFTEEDKTILATALGIPLHLIGSANRHKGDLQDSYATYVMILEGDALRRRIHKTLPKKYTLNNIILLFMSTSAYYNNSNKIFSKLRHYPEMEEWLRNEEGAPSKMSVWGSQKPTFENLNQILDDRAARSQAGSSKEKKSSSSSHKGKKRKAEDEEKDRKKKSKSKDKEKKSSKDYTLNCYVSISDCTLQTSFVQEIFNTALWLSLLFFKGLANFRSLIWISLLFPMVSATSSESSFPDISFREFSQFIGNNFSKKISLATVLVVLLSTTCNSDLLNLHARQQNPELDNEKTQTISGWIKAFARALEERLGADSKRLFKKQELKSKIEDDQRWTLIGMKLNGLSKLIGMDPYYRDESGRIMCNPLKVISEKEIEPVHVICPISMHCLSAQCEKRALLLDSRDRDVPRVTLIKGTKFYPECHLLSGMCTNCGTRYYGDHESSASDKAGPKSRWYLNNAKYMKAGSNLWVDRVFSGAVVNGTYSFHASTSAYAEFFNDSFWNEQNTTVKKLSRRQVWHTFVQETLRQVAKSAHRVLELEDDLPIHKVTKEAYKILGENGIIRSAQNHYCSECTHDYKNTADVIITDHDPAGLLGETHNSAPVKMVVLDGIVMGPTHCAYDNCINELENARTGVFCRDHEISQGELCRMRECNNPKIHSSQTCAEHQNNWYRHIVRFGRQTLLGIRRMVRRSEEERLPWLPNLTRPVQLHDDETETSNTSRNNYFTAARFYCVETICAPCGVVLAWTKFDKSESPSKILNFLASVFPTESVRPNYICIDKACAVLRTAIANGSWDTWKKTTRFIVDSYHYINHRVQDWICRKWCNPAPFNGSAPNLVIVEHDNNGVPHYKRAFNTQACEQLNAWIGGFQTVLNKMTIGNFDWSLHALLFIHTQ</sequence>
<protein>
    <recommendedName>
        <fullName evidence="6">CxC5 like cysteine cluster associated with KDZ domain-containing protein</fullName>
    </recommendedName>
</protein>
<dbReference type="OrthoDB" id="2527272at2759"/>
<keyword evidence="5" id="KW-1185">Reference proteome</keyword>
<dbReference type="Pfam" id="PF18718">
    <property type="entry name" value="CxC5"/>
    <property type="match status" value="1"/>
</dbReference>
<evidence type="ECO:0000259" key="3">
    <source>
        <dbReference type="Pfam" id="PF18721"/>
    </source>
</evidence>